<name>A0A933LPK6_UNCTE</name>
<dbReference type="PANTHER" id="PTHR37464:SF1">
    <property type="entry name" value="BLL2463 PROTEIN"/>
    <property type="match status" value="1"/>
</dbReference>
<feature type="domain" description="Aerotolerance regulator N-terminal" evidence="2">
    <location>
        <begin position="1"/>
        <end position="78"/>
    </location>
</feature>
<dbReference type="InterPro" id="IPR029062">
    <property type="entry name" value="Class_I_gatase-like"/>
</dbReference>
<protein>
    <submittedName>
        <fullName evidence="4">VWA domain-containing protein</fullName>
    </submittedName>
</protein>
<organism evidence="4 5">
    <name type="scientific">Tectimicrobiota bacterium</name>
    <dbReference type="NCBI Taxonomy" id="2528274"/>
    <lineage>
        <taxon>Bacteria</taxon>
        <taxon>Pseudomonadati</taxon>
        <taxon>Nitrospinota/Tectimicrobiota group</taxon>
        <taxon>Candidatus Tectimicrobiota</taxon>
    </lineage>
</organism>
<evidence type="ECO:0000259" key="2">
    <source>
        <dbReference type="Pfam" id="PF07584"/>
    </source>
</evidence>
<dbReference type="AlphaFoldDB" id="A0A933LPK6"/>
<dbReference type="EMBL" id="JACQWF010000104">
    <property type="protein sequence ID" value="MBI4595170.1"/>
    <property type="molecule type" value="Genomic_DNA"/>
</dbReference>
<dbReference type="Proteomes" id="UP000772181">
    <property type="component" value="Unassembled WGS sequence"/>
</dbReference>
<dbReference type="SUPFAM" id="SSF53300">
    <property type="entry name" value="vWA-like"/>
    <property type="match status" value="1"/>
</dbReference>
<reference evidence="4" key="1">
    <citation type="submission" date="2020-07" db="EMBL/GenBank/DDBJ databases">
        <title>Huge and variable diversity of episymbiotic CPR bacteria and DPANN archaea in groundwater ecosystems.</title>
        <authorList>
            <person name="He C.Y."/>
            <person name="Keren R."/>
            <person name="Whittaker M."/>
            <person name="Farag I.F."/>
            <person name="Doudna J."/>
            <person name="Cate J.H.D."/>
            <person name="Banfield J.F."/>
        </authorList>
    </citation>
    <scope>NUCLEOTIDE SEQUENCE</scope>
    <source>
        <strain evidence="4">NC_groundwater_1482_Ag_S-0.65um_47_24</strain>
    </source>
</reference>
<evidence type="ECO:0000313" key="4">
    <source>
        <dbReference type="EMBL" id="MBI4595170.1"/>
    </source>
</evidence>
<dbReference type="CDD" id="cd00198">
    <property type="entry name" value="vWFA"/>
    <property type="match status" value="1"/>
</dbReference>
<keyword evidence="1" id="KW-1133">Transmembrane helix</keyword>
<evidence type="ECO:0000259" key="3">
    <source>
        <dbReference type="Pfam" id="PF13519"/>
    </source>
</evidence>
<proteinExistence type="predicted"/>
<dbReference type="Pfam" id="PF13519">
    <property type="entry name" value="VWA_2"/>
    <property type="match status" value="1"/>
</dbReference>
<dbReference type="Pfam" id="PF07584">
    <property type="entry name" value="BatA"/>
    <property type="match status" value="1"/>
</dbReference>
<feature type="transmembrane region" description="Helical" evidence="1">
    <location>
        <begin position="61"/>
        <end position="82"/>
    </location>
</feature>
<dbReference type="InterPro" id="IPR036465">
    <property type="entry name" value="vWFA_dom_sf"/>
</dbReference>
<dbReference type="InterPro" id="IPR024163">
    <property type="entry name" value="Aerotolerance_reg_N"/>
</dbReference>
<feature type="domain" description="VWFA" evidence="3">
    <location>
        <begin position="90"/>
        <end position="193"/>
    </location>
</feature>
<dbReference type="InterPro" id="IPR002035">
    <property type="entry name" value="VWF_A"/>
</dbReference>
<gene>
    <name evidence="4" type="ORF">HY730_02200</name>
</gene>
<keyword evidence="1" id="KW-0812">Transmembrane</keyword>
<dbReference type="Gene3D" id="3.40.50.410">
    <property type="entry name" value="von Willebrand factor, type A domain"/>
    <property type="match status" value="1"/>
</dbReference>
<dbReference type="SUPFAM" id="SSF52317">
    <property type="entry name" value="Class I glutamine amidotransferase-like"/>
    <property type="match status" value="1"/>
</dbReference>
<comment type="caution">
    <text evidence="4">The sequence shown here is derived from an EMBL/GenBank/DDBJ whole genome shotgun (WGS) entry which is preliminary data.</text>
</comment>
<evidence type="ECO:0000313" key="5">
    <source>
        <dbReference type="Proteomes" id="UP000772181"/>
    </source>
</evidence>
<feature type="transmembrane region" description="Helical" evidence="1">
    <location>
        <begin position="6"/>
        <end position="24"/>
    </location>
</feature>
<keyword evidence="1" id="KW-0472">Membrane</keyword>
<evidence type="ECO:0000256" key="1">
    <source>
        <dbReference type="SAM" id="Phobius"/>
    </source>
</evidence>
<dbReference type="PANTHER" id="PTHR37464">
    <property type="entry name" value="BLL2463 PROTEIN"/>
    <property type="match status" value="1"/>
</dbReference>
<sequence length="627" mass="70181">MGFLSPIYLWLLCLLGLVFILYAWRPRKPLVAVSALWLWSEISSPNEEVGTKQTFPRLKELFWPILALTSVILALSQPYLLLSGHKAQDIIFILDVSASMQTLEGGSSRFDVAKKEIVKIAKNHPEDARFMLIGAGAKPVLHQPFTTDMDLFQRRLSEVACFDTPGDLLSAISLAKNYYQSDKDGFIYLMSDFADKISYPYAYSEDNLILVPVGVSSKNVGISDFQVQREELGSDRFTISLLIKNYFNRSKSVPITYRLDGQVVDSEVIQLEANEAKRIFQPGVGWGQGSLQVDLDPEDDFPLDNKAYAFLTLPAKIPVLMVSTKNSLLDQALTLHPEIDFKRIAPQQAQQVNLSDYQVAIIDGETLSPLKGIPQVRLSPLRGEAERGRAKDLEESVNIEWDPTHPLMRDLNLEGVFLTEMHDLSLIKESKKVLWSEQGIFLTTEEGAGFRIVTLGFNPVGGNFPLSPSFPIFWHNVIKWLAGDSLESLPFYKTGRNYLSSGMAGKDPQQLAILTSTGAKLPLEGTGLSEYSINFNKAGWYQLRGKNFTKPLAVNFLSEEESDISPKPWPNNVGTSHVSSSRIWAESGHRRAPLYQVFLVLSLGAMFMEWFLRGRVNGPRRHGGTEN</sequence>
<accession>A0A933LPK6</accession>